<name>A0A1H2LPE8_9PSED</name>
<keyword evidence="6" id="KW-0175">Coiled coil</keyword>
<protein>
    <submittedName>
        <fullName evidence="8">Flagellar hook-associated protein 3 FlgL</fullName>
    </submittedName>
</protein>
<dbReference type="InterPro" id="IPR001029">
    <property type="entry name" value="Flagellin_N"/>
</dbReference>
<proteinExistence type="inferred from homology"/>
<dbReference type="InterPro" id="IPR013384">
    <property type="entry name" value="Flagell_FlgL"/>
</dbReference>
<reference evidence="9" key="1">
    <citation type="submission" date="2016-10" db="EMBL/GenBank/DDBJ databases">
        <authorList>
            <person name="Varghese N."/>
            <person name="Submissions S."/>
        </authorList>
    </citation>
    <scope>NUCLEOTIDE SEQUENCE [LARGE SCALE GENOMIC DNA]</scope>
    <source>
        <strain evidence="9">KCTC 32246</strain>
    </source>
</reference>
<feature type="domain" description="Flagellin N-terminal" evidence="7">
    <location>
        <begin position="5"/>
        <end position="143"/>
    </location>
</feature>
<dbReference type="SUPFAM" id="SSF64518">
    <property type="entry name" value="Phase 1 flagellin"/>
    <property type="match status" value="1"/>
</dbReference>
<dbReference type="AlphaFoldDB" id="A0A1H2LPE8"/>
<sequence>MSTRISTSQMFQTSISGYQKGYAEIVKTQQQISSGVRIQTPADDPVGAARLLQLEQQQAQLEQYSANMTTATNSLTQQEALLNTANNLLQRARELAVSSGSGSYSDEDRSSVASELDQITGQLLEVMNSKDASGNYIFAGSKTDVQPFVLNPDGSVTYQGDQTSQELQVSSSGTMAINDSGWSVFENVINASRTESDLSNDPNTDGQRVYLSQGLVDNGTQYDKTFRAGEPYTLELVSSTQFRILDNLGNDVTSEASSNSGVFDPTAIDGTTINFRGASFELDVALQEADGQGDLDSLLTGYSFTFGVADTEIVTTRSASNTSTAQLTSGSVVDPTAYTTQFPSSGVQLRFTSASDYEVYAQPVLTGSTPIASGSLSGTYPETIGFAGVELQISAAPAAGDTFVVQGKSAETQSVFETIGNLSAALKTPVSGDPAAQLALTEAVASAISNLDNGMNQVLATQASIGARLNVIDTLSTENESLQIANASSQSTIRDTDMAEAISKLVLQMTKMEAAQASFVRISQLSLFNKL</sequence>
<evidence type="ECO:0000313" key="8">
    <source>
        <dbReference type="EMBL" id="SDU82625.1"/>
    </source>
</evidence>
<keyword evidence="8" id="KW-0282">Flagellum</keyword>
<keyword evidence="4" id="KW-0964">Secreted</keyword>
<keyword evidence="8" id="KW-0969">Cilium</keyword>
<organism evidence="8 9">
    <name type="scientific">Pseudomonas sihuiensis</name>
    <dbReference type="NCBI Taxonomy" id="1274359"/>
    <lineage>
        <taxon>Bacteria</taxon>
        <taxon>Pseudomonadati</taxon>
        <taxon>Pseudomonadota</taxon>
        <taxon>Gammaproteobacteria</taxon>
        <taxon>Pseudomonadales</taxon>
        <taxon>Pseudomonadaceae</taxon>
        <taxon>Pseudomonas</taxon>
    </lineage>
</organism>
<evidence type="ECO:0000256" key="3">
    <source>
        <dbReference type="ARBA" id="ARBA00005709"/>
    </source>
</evidence>
<feature type="coiled-coil region" evidence="6">
    <location>
        <begin position="54"/>
        <end position="95"/>
    </location>
</feature>
<dbReference type="GO" id="GO:0005576">
    <property type="term" value="C:extracellular region"/>
    <property type="evidence" value="ECO:0007669"/>
    <property type="project" value="UniProtKB-SubCell"/>
</dbReference>
<evidence type="ECO:0000256" key="1">
    <source>
        <dbReference type="ARBA" id="ARBA00004365"/>
    </source>
</evidence>
<dbReference type="NCBIfam" id="NF009361">
    <property type="entry name" value="PRK12717.1"/>
    <property type="match status" value="1"/>
</dbReference>
<dbReference type="RefSeq" id="WP_092376321.1">
    <property type="nucleotide sequence ID" value="NZ_LT629797.1"/>
</dbReference>
<keyword evidence="8" id="KW-0966">Cell projection</keyword>
<dbReference type="GO" id="GO:0005198">
    <property type="term" value="F:structural molecule activity"/>
    <property type="evidence" value="ECO:0007669"/>
    <property type="project" value="InterPro"/>
</dbReference>
<evidence type="ECO:0000256" key="4">
    <source>
        <dbReference type="ARBA" id="ARBA00022525"/>
    </source>
</evidence>
<dbReference type="Pfam" id="PF00669">
    <property type="entry name" value="Flagellin_N"/>
    <property type="match status" value="1"/>
</dbReference>
<dbReference type="EMBL" id="LT629797">
    <property type="protein sequence ID" value="SDU82625.1"/>
    <property type="molecule type" value="Genomic_DNA"/>
</dbReference>
<keyword evidence="5" id="KW-0975">Bacterial flagellum</keyword>
<comment type="subcellular location">
    <subcellularLocation>
        <location evidence="1">Bacterial flagellum</location>
    </subcellularLocation>
    <subcellularLocation>
        <location evidence="2">Secreted</location>
    </subcellularLocation>
</comment>
<dbReference type="PANTHER" id="PTHR42792">
    <property type="entry name" value="FLAGELLIN"/>
    <property type="match status" value="1"/>
</dbReference>
<evidence type="ECO:0000259" key="7">
    <source>
        <dbReference type="Pfam" id="PF00669"/>
    </source>
</evidence>
<dbReference type="NCBIfam" id="TIGR02550">
    <property type="entry name" value="flagell_flgL"/>
    <property type="match status" value="1"/>
</dbReference>
<dbReference type="InterPro" id="IPR001492">
    <property type="entry name" value="Flagellin"/>
</dbReference>
<gene>
    <name evidence="8" type="ORF">SAMN05216363_1934</name>
</gene>
<dbReference type="GO" id="GO:0009424">
    <property type="term" value="C:bacterial-type flagellum hook"/>
    <property type="evidence" value="ECO:0007669"/>
    <property type="project" value="InterPro"/>
</dbReference>
<dbReference type="Proteomes" id="UP000198675">
    <property type="component" value="Chromosome I"/>
</dbReference>
<dbReference type="GO" id="GO:0071973">
    <property type="term" value="P:bacterial-type flagellum-dependent cell motility"/>
    <property type="evidence" value="ECO:0007669"/>
    <property type="project" value="InterPro"/>
</dbReference>
<evidence type="ECO:0000256" key="2">
    <source>
        <dbReference type="ARBA" id="ARBA00004613"/>
    </source>
</evidence>
<evidence type="ECO:0000256" key="6">
    <source>
        <dbReference type="SAM" id="Coils"/>
    </source>
</evidence>
<comment type="similarity">
    <text evidence="3">Belongs to the bacterial flagellin family.</text>
</comment>
<dbReference type="PANTHER" id="PTHR42792:SF1">
    <property type="entry name" value="FLAGELLAR HOOK-ASSOCIATED PROTEIN 3"/>
    <property type="match status" value="1"/>
</dbReference>
<evidence type="ECO:0000256" key="5">
    <source>
        <dbReference type="ARBA" id="ARBA00023143"/>
    </source>
</evidence>
<evidence type="ECO:0000313" key="9">
    <source>
        <dbReference type="Proteomes" id="UP000198675"/>
    </source>
</evidence>
<accession>A0A1H2LPE8</accession>
<keyword evidence="9" id="KW-1185">Reference proteome</keyword>
<dbReference type="Gene3D" id="1.20.1330.10">
    <property type="entry name" value="f41 fragment of flagellin, N-terminal domain"/>
    <property type="match status" value="2"/>
</dbReference>